<accession>A0AAW0N2M9</accession>
<gene>
    <name evidence="2" type="ORF">WMY93_025461</name>
</gene>
<evidence type="ECO:0000313" key="3">
    <source>
        <dbReference type="Proteomes" id="UP001460270"/>
    </source>
</evidence>
<name>A0AAW0N2M9_9GOBI</name>
<dbReference type="Proteomes" id="UP001460270">
    <property type="component" value="Unassembled WGS sequence"/>
</dbReference>
<comment type="caution">
    <text evidence="2">The sequence shown here is derived from an EMBL/GenBank/DDBJ whole genome shotgun (WGS) entry which is preliminary data.</text>
</comment>
<keyword evidence="1" id="KW-0812">Transmembrane</keyword>
<dbReference type="PANTHER" id="PTHR31450">
    <property type="entry name" value="LEUCINE-RICH REPEAT-CONTAINING PROTEIN 19 LRRC19 FAMILY MEMBER"/>
    <property type="match status" value="1"/>
</dbReference>
<evidence type="ECO:0008006" key="4">
    <source>
        <dbReference type="Google" id="ProtNLM"/>
    </source>
</evidence>
<organism evidence="2 3">
    <name type="scientific">Mugilogobius chulae</name>
    <name type="common">yellowstripe goby</name>
    <dbReference type="NCBI Taxonomy" id="88201"/>
    <lineage>
        <taxon>Eukaryota</taxon>
        <taxon>Metazoa</taxon>
        <taxon>Chordata</taxon>
        <taxon>Craniata</taxon>
        <taxon>Vertebrata</taxon>
        <taxon>Euteleostomi</taxon>
        <taxon>Actinopterygii</taxon>
        <taxon>Neopterygii</taxon>
        <taxon>Teleostei</taxon>
        <taxon>Neoteleostei</taxon>
        <taxon>Acanthomorphata</taxon>
        <taxon>Gobiaria</taxon>
        <taxon>Gobiiformes</taxon>
        <taxon>Gobioidei</taxon>
        <taxon>Gobiidae</taxon>
        <taxon>Gobionellinae</taxon>
        <taxon>Mugilogobius</taxon>
    </lineage>
</organism>
<keyword evidence="1" id="KW-0472">Membrane</keyword>
<keyword evidence="1" id="KW-1133">Transmembrane helix</keyword>
<dbReference type="PANTHER" id="PTHR31450:SF3">
    <property type="entry name" value="TYPE III ENDOSOME MEMBRANE PROTEIN TEMP"/>
    <property type="match status" value="1"/>
</dbReference>
<keyword evidence="3" id="KW-1185">Reference proteome</keyword>
<reference evidence="3" key="1">
    <citation type="submission" date="2024-04" db="EMBL/GenBank/DDBJ databases">
        <title>Salinicola lusitanus LLJ914,a marine bacterium isolated from the Okinawa Trough.</title>
        <authorList>
            <person name="Li J."/>
        </authorList>
    </citation>
    <scope>NUCLEOTIDE SEQUENCE [LARGE SCALE GENOMIC DNA]</scope>
</reference>
<dbReference type="EMBL" id="JBBPFD010000018">
    <property type="protein sequence ID" value="KAK7889901.1"/>
    <property type="molecule type" value="Genomic_DNA"/>
</dbReference>
<sequence length="141" mass="15662">MDSPIGVTLTTAFNATYNSTSRDSDKPTSHKWEFLVAVLAVAVSISALIALLAKCQVVRRYLASYRHTRLQETEAVSQPSGLDVEFTMHAGHGMPPVLEDDDDGFIEDNYIQPIDRERAQRAAEILDDSDDEMEDIDFSIA</sequence>
<dbReference type="AlphaFoldDB" id="A0AAW0N2M9"/>
<proteinExistence type="predicted"/>
<evidence type="ECO:0000313" key="2">
    <source>
        <dbReference type="EMBL" id="KAK7889901.1"/>
    </source>
</evidence>
<evidence type="ECO:0000256" key="1">
    <source>
        <dbReference type="SAM" id="Phobius"/>
    </source>
</evidence>
<dbReference type="Pfam" id="PF15176">
    <property type="entry name" value="LRR19-TM"/>
    <property type="match status" value="1"/>
</dbReference>
<protein>
    <recommendedName>
        <fullName evidence="4">Type III endosome membrane protein TEMP</fullName>
    </recommendedName>
</protein>
<feature type="transmembrane region" description="Helical" evidence="1">
    <location>
        <begin position="34"/>
        <end position="53"/>
    </location>
</feature>